<reference evidence="1 2" key="1">
    <citation type="journal article" date="2009" name="Appl. Environ. Microbiol.">
        <title>Three genomes from the phylum Acidobacteria provide insight into the lifestyles of these microorganisms in soils.</title>
        <authorList>
            <person name="Ward N.L."/>
            <person name="Challacombe J.F."/>
            <person name="Janssen P.H."/>
            <person name="Henrissat B."/>
            <person name="Coutinho P.M."/>
            <person name="Wu M."/>
            <person name="Xie G."/>
            <person name="Haft D.H."/>
            <person name="Sait M."/>
            <person name="Badger J."/>
            <person name="Barabote R.D."/>
            <person name="Bradley B."/>
            <person name="Brettin T.S."/>
            <person name="Brinkac L.M."/>
            <person name="Bruce D."/>
            <person name="Creasy T."/>
            <person name="Daugherty S.C."/>
            <person name="Davidsen T.M."/>
            <person name="DeBoy R.T."/>
            <person name="Detter J.C."/>
            <person name="Dodson R.J."/>
            <person name="Durkin A.S."/>
            <person name="Ganapathy A."/>
            <person name="Gwinn-Giglio M."/>
            <person name="Han C.S."/>
            <person name="Khouri H."/>
            <person name="Kiss H."/>
            <person name="Kothari S.P."/>
            <person name="Madupu R."/>
            <person name="Nelson K.E."/>
            <person name="Nelson W.C."/>
            <person name="Paulsen I."/>
            <person name="Penn K."/>
            <person name="Ren Q."/>
            <person name="Rosovitz M.J."/>
            <person name="Selengut J.D."/>
            <person name="Shrivastava S."/>
            <person name="Sullivan S.A."/>
            <person name="Tapia R."/>
            <person name="Thompson L.S."/>
            <person name="Watkins K.L."/>
            <person name="Yang Q."/>
            <person name="Yu C."/>
            <person name="Zafar N."/>
            <person name="Zhou L."/>
            <person name="Kuske C.R."/>
        </authorList>
    </citation>
    <scope>NUCLEOTIDE SEQUENCE [LARGE SCALE GENOMIC DNA]</scope>
    <source>
        <strain evidence="2">ATCC 51196 / DSM 11244 / BCRC 80197 / JCM 7670 / NBRC 15755 / NCIMB 13165 / 161</strain>
    </source>
</reference>
<dbReference type="AlphaFoldDB" id="C1F504"/>
<name>C1F504_ACIC5</name>
<organism evidence="1 2">
    <name type="scientific">Acidobacterium capsulatum (strain ATCC 51196 / DSM 11244 / BCRC 80197 / JCM 7670 / NBRC 15755 / NCIMB 13165 / 161)</name>
    <dbReference type="NCBI Taxonomy" id="240015"/>
    <lineage>
        <taxon>Bacteria</taxon>
        <taxon>Pseudomonadati</taxon>
        <taxon>Acidobacteriota</taxon>
        <taxon>Terriglobia</taxon>
        <taxon>Terriglobales</taxon>
        <taxon>Acidobacteriaceae</taxon>
        <taxon>Acidobacterium</taxon>
    </lineage>
</organism>
<sequence length="35" mass="3568">MSISGIPIPILYLLDAANLFAPSTVTCSESSGTTP</sequence>
<protein>
    <submittedName>
        <fullName evidence="1">Uncharacterized protein</fullName>
    </submittedName>
</protein>
<accession>C1F504</accession>
<proteinExistence type="predicted"/>
<evidence type="ECO:0000313" key="2">
    <source>
        <dbReference type="Proteomes" id="UP000002207"/>
    </source>
</evidence>
<dbReference type="KEGG" id="aca:ACP_3089"/>
<dbReference type="EMBL" id="CP001472">
    <property type="protein sequence ID" value="ACO31319.1"/>
    <property type="molecule type" value="Genomic_DNA"/>
</dbReference>
<dbReference type="InParanoid" id="C1F504"/>
<gene>
    <name evidence="1" type="ordered locus">ACP_3089</name>
</gene>
<keyword evidence="2" id="KW-1185">Reference proteome</keyword>
<dbReference type="Proteomes" id="UP000002207">
    <property type="component" value="Chromosome"/>
</dbReference>
<dbReference type="HOGENOM" id="CLU_3362679_0_0_0"/>
<evidence type="ECO:0000313" key="1">
    <source>
        <dbReference type="EMBL" id="ACO31319.1"/>
    </source>
</evidence>